<proteinExistence type="predicted"/>
<organism evidence="10 11">
    <name type="scientific">Sporotomaculum syntrophicum</name>
    <dbReference type="NCBI Taxonomy" id="182264"/>
    <lineage>
        <taxon>Bacteria</taxon>
        <taxon>Bacillati</taxon>
        <taxon>Bacillota</taxon>
        <taxon>Clostridia</taxon>
        <taxon>Eubacteriales</taxon>
        <taxon>Desulfallaceae</taxon>
        <taxon>Sporotomaculum</taxon>
    </lineage>
</organism>
<comment type="catalytic activity">
    <reaction evidence="8">
        <text>L-seryl-[protein] + ATP = O-phospho-L-seryl-[protein] + ADP + H(+)</text>
        <dbReference type="Rhea" id="RHEA:17989"/>
        <dbReference type="Rhea" id="RHEA-COMP:9863"/>
        <dbReference type="Rhea" id="RHEA-COMP:11604"/>
        <dbReference type="ChEBI" id="CHEBI:15378"/>
        <dbReference type="ChEBI" id="CHEBI:29999"/>
        <dbReference type="ChEBI" id="CHEBI:30616"/>
        <dbReference type="ChEBI" id="CHEBI:83421"/>
        <dbReference type="ChEBI" id="CHEBI:456216"/>
        <dbReference type="EC" id="2.7.11.1"/>
    </reaction>
</comment>
<evidence type="ECO:0000313" key="11">
    <source>
        <dbReference type="Proteomes" id="UP000798488"/>
    </source>
</evidence>
<evidence type="ECO:0000256" key="2">
    <source>
        <dbReference type="ARBA" id="ARBA00022527"/>
    </source>
</evidence>
<dbReference type="EMBL" id="LSRS01000010">
    <property type="protein sequence ID" value="KAF1083790.1"/>
    <property type="molecule type" value="Genomic_DNA"/>
</dbReference>
<comment type="caution">
    <text evidence="10">The sequence shown here is derived from an EMBL/GenBank/DDBJ whole genome shotgun (WGS) entry which is preliminary data.</text>
</comment>
<keyword evidence="3" id="KW-0808">Transferase</keyword>
<evidence type="ECO:0000256" key="8">
    <source>
        <dbReference type="ARBA" id="ARBA00048679"/>
    </source>
</evidence>
<dbReference type="RefSeq" id="WP_161823320.1">
    <property type="nucleotide sequence ID" value="NZ_LSRS01000010.1"/>
</dbReference>
<keyword evidence="6" id="KW-0067">ATP-binding</keyword>
<keyword evidence="2" id="KW-0723">Serine/threonine-protein kinase</keyword>
<evidence type="ECO:0000256" key="3">
    <source>
        <dbReference type="ARBA" id="ARBA00022679"/>
    </source>
</evidence>
<reference evidence="10" key="1">
    <citation type="submission" date="2016-02" db="EMBL/GenBank/DDBJ databases">
        <title>Draft Genome Sequence of Sporotomaculum syntrophicum Strain FB, a Syntrophic Benzoate Degrader.</title>
        <authorList>
            <person name="Nobu M.K."/>
            <person name="Narihiro T."/>
            <person name="Qiu Y.-L."/>
            <person name="Ohashi A."/>
            <person name="Liu W.-T."/>
            <person name="Yuji S."/>
        </authorList>
    </citation>
    <scope>NUCLEOTIDE SEQUENCE</scope>
    <source>
        <strain evidence="10">FB</strain>
    </source>
</reference>
<dbReference type="Pfam" id="PF01163">
    <property type="entry name" value="RIO1"/>
    <property type="match status" value="1"/>
</dbReference>
<protein>
    <recommendedName>
        <fullName evidence="1">non-specific serine/threonine protein kinase</fullName>
        <ecNumber evidence="1">2.7.11.1</ecNumber>
    </recommendedName>
</protein>
<dbReference type="GO" id="GO:0005524">
    <property type="term" value="F:ATP binding"/>
    <property type="evidence" value="ECO:0007669"/>
    <property type="project" value="UniProtKB-KW"/>
</dbReference>
<dbReference type="GO" id="GO:0004674">
    <property type="term" value="F:protein serine/threonine kinase activity"/>
    <property type="evidence" value="ECO:0007669"/>
    <property type="project" value="UniProtKB-KW"/>
</dbReference>
<gene>
    <name evidence="10" type="ORF">SPSYN_03064</name>
</gene>
<comment type="catalytic activity">
    <reaction evidence="7">
        <text>L-threonyl-[protein] + ATP = O-phospho-L-threonyl-[protein] + ADP + H(+)</text>
        <dbReference type="Rhea" id="RHEA:46608"/>
        <dbReference type="Rhea" id="RHEA-COMP:11060"/>
        <dbReference type="Rhea" id="RHEA-COMP:11605"/>
        <dbReference type="ChEBI" id="CHEBI:15378"/>
        <dbReference type="ChEBI" id="CHEBI:30013"/>
        <dbReference type="ChEBI" id="CHEBI:30616"/>
        <dbReference type="ChEBI" id="CHEBI:61977"/>
        <dbReference type="ChEBI" id="CHEBI:456216"/>
        <dbReference type="EC" id="2.7.11.1"/>
    </reaction>
</comment>
<evidence type="ECO:0000313" key="10">
    <source>
        <dbReference type="EMBL" id="KAF1083790.1"/>
    </source>
</evidence>
<dbReference type="SUPFAM" id="SSF56112">
    <property type="entry name" value="Protein kinase-like (PK-like)"/>
    <property type="match status" value="1"/>
</dbReference>
<dbReference type="Proteomes" id="UP000798488">
    <property type="component" value="Unassembled WGS sequence"/>
</dbReference>
<keyword evidence="4" id="KW-0547">Nucleotide-binding</keyword>
<dbReference type="Gene3D" id="3.90.1200.10">
    <property type="match status" value="1"/>
</dbReference>
<evidence type="ECO:0000259" key="9">
    <source>
        <dbReference type="Pfam" id="PF01163"/>
    </source>
</evidence>
<dbReference type="InterPro" id="IPR018934">
    <property type="entry name" value="RIO_dom"/>
</dbReference>
<evidence type="ECO:0000256" key="7">
    <source>
        <dbReference type="ARBA" id="ARBA00047899"/>
    </source>
</evidence>
<sequence length="249" mass="29570">MEWKFKLEKYLNVKLLNYHHKKSFRNNVYLVEVINQDNLKMKFIVKKYEKPKAGNEAFIINSLRNWGLLVPQIIWNDNNIIIMEYIDGILLTDLLSDTNINHQDWVNHLARWLYQLHGTIRHADSNCLCKSDLNLRNFVFTGENNFYGLDFEEVCYHPPERDLGGLCAFILNNDPMFTQWKFRICSLLVENYSKLNANTNNYQLDYQAIQYYLIEEMKAAAERREKQRPYLLAKIEELGGELNIFNSSK</sequence>
<evidence type="ECO:0000256" key="1">
    <source>
        <dbReference type="ARBA" id="ARBA00012513"/>
    </source>
</evidence>
<dbReference type="AlphaFoldDB" id="A0A9D2WLW4"/>
<feature type="domain" description="RIO-type" evidence="9">
    <location>
        <begin position="11"/>
        <end position="124"/>
    </location>
</feature>
<keyword evidence="5" id="KW-0418">Kinase</keyword>
<accession>A0A9D2WLW4</accession>
<evidence type="ECO:0000256" key="4">
    <source>
        <dbReference type="ARBA" id="ARBA00022741"/>
    </source>
</evidence>
<dbReference type="InterPro" id="IPR011009">
    <property type="entry name" value="Kinase-like_dom_sf"/>
</dbReference>
<keyword evidence="11" id="KW-1185">Reference proteome</keyword>
<evidence type="ECO:0000256" key="6">
    <source>
        <dbReference type="ARBA" id="ARBA00022840"/>
    </source>
</evidence>
<dbReference type="EC" id="2.7.11.1" evidence="1"/>
<dbReference type="OrthoDB" id="1806262at2"/>
<name>A0A9D2WLW4_9FIRM</name>
<evidence type="ECO:0000256" key="5">
    <source>
        <dbReference type="ARBA" id="ARBA00022777"/>
    </source>
</evidence>